<dbReference type="OrthoDB" id="221950at2157"/>
<feature type="region of interest" description="Disordered" evidence="1">
    <location>
        <begin position="234"/>
        <end position="264"/>
    </location>
</feature>
<dbReference type="PROSITE" id="PS51257">
    <property type="entry name" value="PROKAR_LIPOPROTEIN"/>
    <property type="match status" value="1"/>
</dbReference>
<dbReference type="AlphaFoldDB" id="A0A8J7Y6T7"/>
<name>A0A8J7Y6T7_9EURY</name>
<dbReference type="RefSeq" id="WP_162317956.1">
    <property type="nucleotide sequence ID" value="NZ_JAHQXF010000002.1"/>
</dbReference>
<dbReference type="Proteomes" id="UP000766550">
    <property type="component" value="Unassembled WGS sequence"/>
</dbReference>
<dbReference type="EMBL" id="JAHQXF010000002">
    <property type="protein sequence ID" value="MBV0925117.1"/>
    <property type="molecule type" value="Genomic_DNA"/>
</dbReference>
<accession>A0A8J7Y6T7</accession>
<comment type="caution">
    <text evidence="2">The sequence shown here is derived from an EMBL/GenBank/DDBJ whole genome shotgun (WGS) entry which is preliminary data.</text>
</comment>
<reference evidence="2 3" key="1">
    <citation type="submission" date="2021-06" db="EMBL/GenBank/DDBJ databases">
        <title>New haloarchaea isolates fom saline soil.</title>
        <authorList>
            <person name="Duran-Viseras A."/>
            <person name="Sanchez-Porro C.S."/>
            <person name="Ventosa A."/>
        </authorList>
    </citation>
    <scope>NUCLEOTIDE SEQUENCE [LARGE SCALE GENOMIC DNA]</scope>
    <source>
        <strain evidence="2 3">JCM 183640</strain>
    </source>
</reference>
<proteinExistence type="predicted"/>
<evidence type="ECO:0008006" key="4">
    <source>
        <dbReference type="Google" id="ProtNLM"/>
    </source>
</evidence>
<keyword evidence="3" id="KW-1185">Reference proteome</keyword>
<evidence type="ECO:0000313" key="2">
    <source>
        <dbReference type="EMBL" id="MBV0925117.1"/>
    </source>
</evidence>
<sequence length="264" mass="27800">MSRPLTALLVALLAVTAGCQGFTAGEGTPESVTPAPVPSATATAPTGPFDAQRLADRHRAALSNRSYAILVRFTVQYENGTVGTMRDRIAVGDDGTYRWERRTTSAYPGRSRNRSVWYDGTRSAVRRTTDDGDLTVSTVDGSYLGDPTLSGFLGRLLGGFNVSVERTPSGRRLSSTHGDAGAVPHPPNVREVTDSSLQATVDGGVVSALRIRGEGTNRRTGEPVTVWFELSTTAVGGTDPTEPTWASEALANETETAGPSDGGD</sequence>
<feature type="region of interest" description="Disordered" evidence="1">
    <location>
        <begin position="168"/>
        <end position="188"/>
    </location>
</feature>
<organism evidence="2 3">
    <name type="scientific">Haloarcula limicola</name>
    <dbReference type="NCBI Taxonomy" id="1429915"/>
    <lineage>
        <taxon>Archaea</taxon>
        <taxon>Methanobacteriati</taxon>
        <taxon>Methanobacteriota</taxon>
        <taxon>Stenosarchaea group</taxon>
        <taxon>Halobacteria</taxon>
        <taxon>Halobacteriales</taxon>
        <taxon>Haloarculaceae</taxon>
        <taxon>Haloarcula</taxon>
    </lineage>
</organism>
<protein>
    <recommendedName>
        <fullName evidence="4">Lipoprotein</fullName>
    </recommendedName>
</protein>
<evidence type="ECO:0000313" key="3">
    <source>
        <dbReference type="Proteomes" id="UP000766550"/>
    </source>
</evidence>
<feature type="region of interest" description="Disordered" evidence="1">
    <location>
        <begin position="26"/>
        <end position="49"/>
    </location>
</feature>
<gene>
    <name evidence="2" type="ORF">KTS45_13010</name>
</gene>
<feature type="compositionally biased region" description="Low complexity" evidence="1">
    <location>
        <begin position="31"/>
        <end position="46"/>
    </location>
</feature>
<evidence type="ECO:0000256" key="1">
    <source>
        <dbReference type="SAM" id="MobiDB-lite"/>
    </source>
</evidence>